<evidence type="ECO:0000313" key="3">
    <source>
        <dbReference type="Proteomes" id="UP000030104"/>
    </source>
</evidence>
<evidence type="ECO:0000313" key="2">
    <source>
        <dbReference type="EMBL" id="KGO74896.1"/>
    </source>
</evidence>
<feature type="signal peptide" evidence="1">
    <location>
        <begin position="1"/>
        <end position="21"/>
    </location>
</feature>
<feature type="chain" id="PRO_5002001978" description="Secreted protein" evidence="1">
    <location>
        <begin position="22"/>
        <end position="155"/>
    </location>
</feature>
<dbReference type="HOGENOM" id="CLU_1696119_0_0_1"/>
<dbReference type="AlphaFoldDB" id="A0A0A2L6U1"/>
<accession>A0A0A2L6U1</accession>
<protein>
    <recommendedName>
        <fullName evidence="4">Secreted protein</fullName>
    </recommendedName>
</protein>
<sequence>MGLVSARTVSLILILPPRILLLQRALPDLMPGFWESSGGACELEPTSRYSISLCKKHYKKVDCMCLTLLTSSRSIIVVVAAKFVLQNTRSLSRFKTPCSRQQKTAIGANTPNTCPTRATGAPAIRLGGKRKRLAFCPISQRSIQISITTNWPSSA</sequence>
<keyword evidence="3" id="KW-1185">Reference proteome</keyword>
<reference evidence="2 3" key="1">
    <citation type="journal article" date="2015" name="Mol. Plant Microbe Interact.">
        <title>Genome, transcriptome, and functional analyses of Penicillium expansum provide new insights into secondary metabolism and pathogenicity.</title>
        <authorList>
            <person name="Ballester A.R."/>
            <person name="Marcet-Houben M."/>
            <person name="Levin E."/>
            <person name="Sela N."/>
            <person name="Selma-Lazaro C."/>
            <person name="Carmona L."/>
            <person name="Wisniewski M."/>
            <person name="Droby S."/>
            <person name="Gonzalez-Candelas L."/>
            <person name="Gabaldon T."/>
        </authorList>
    </citation>
    <scope>NUCLEOTIDE SEQUENCE [LARGE SCALE GENOMIC DNA]</scope>
    <source>
        <strain evidence="2 3">PHI-1</strain>
    </source>
</reference>
<evidence type="ECO:0000256" key="1">
    <source>
        <dbReference type="SAM" id="SignalP"/>
    </source>
</evidence>
<comment type="caution">
    <text evidence="2">The sequence shown here is derived from an EMBL/GenBank/DDBJ whole genome shotgun (WGS) entry which is preliminary data.</text>
</comment>
<organism evidence="2 3">
    <name type="scientific">Penicillium italicum</name>
    <name type="common">Blue mold</name>
    <dbReference type="NCBI Taxonomy" id="40296"/>
    <lineage>
        <taxon>Eukaryota</taxon>
        <taxon>Fungi</taxon>
        <taxon>Dikarya</taxon>
        <taxon>Ascomycota</taxon>
        <taxon>Pezizomycotina</taxon>
        <taxon>Eurotiomycetes</taxon>
        <taxon>Eurotiomycetidae</taxon>
        <taxon>Eurotiales</taxon>
        <taxon>Aspergillaceae</taxon>
        <taxon>Penicillium</taxon>
    </lineage>
</organism>
<gene>
    <name evidence="2" type="ORF">PITC_043970</name>
</gene>
<name>A0A0A2L6U1_PENIT</name>
<proteinExistence type="predicted"/>
<evidence type="ECO:0008006" key="4">
    <source>
        <dbReference type="Google" id="ProtNLM"/>
    </source>
</evidence>
<dbReference type="EMBL" id="JQGA01000559">
    <property type="protein sequence ID" value="KGO74896.1"/>
    <property type="molecule type" value="Genomic_DNA"/>
</dbReference>
<keyword evidence="1" id="KW-0732">Signal</keyword>
<dbReference type="Proteomes" id="UP000030104">
    <property type="component" value="Unassembled WGS sequence"/>
</dbReference>